<organism evidence="2 3">
    <name type="scientific">Jilunia laotingensis</name>
    <dbReference type="NCBI Taxonomy" id="2763675"/>
    <lineage>
        <taxon>Bacteria</taxon>
        <taxon>Pseudomonadati</taxon>
        <taxon>Bacteroidota</taxon>
        <taxon>Bacteroidia</taxon>
        <taxon>Bacteroidales</taxon>
        <taxon>Bacteroidaceae</taxon>
        <taxon>Jilunia</taxon>
    </lineage>
</organism>
<accession>A0A926F4D9</accession>
<evidence type="ECO:0000313" key="3">
    <source>
        <dbReference type="Proteomes" id="UP000651085"/>
    </source>
</evidence>
<evidence type="ECO:0000313" key="2">
    <source>
        <dbReference type="EMBL" id="MBC8593810.1"/>
    </source>
</evidence>
<protein>
    <recommendedName>
        <fullName evidence="4">Lipoprotein</fullName>
    </recommendedName>
</protein>
<proteinExistence type="predicted"/>
<feature type="transmembrane region" description="Helical" evidence="1">
    <location>
        <begin position="7"/>
        <end position="30"/>
    </location>
</feature>
<keyword evidence="1" id="KW-1133">Transmembrane helix</keyword>
<gene>
    <name evidence="2" type="ORF">H8744_11235</name>
</gene>
<dbReference type="EMBL" id="JACRTF010000001">
    <property type="protein sequence ID" value="MBC8593810.1"/>
    <property type="molecule type" value="Genomic_DNA"/>
</dbReference>
<dbReference type="Proteomes" id="UP000651085">
    <property type="component" value="Unassembled WGS sequence"/>
</dbReference>
<reference evidence="2" key="1">
    <citation type="submission" date="2020-08" db="EMBL/GenBank/DDBJ databases">
        <title>Genome public.</title>
        <authorList>
            <person name="Liu C."/>
            <person name="Sun Q."/>
        </authorList>
    </citation>
    <scope>NUCLEOTIDE SEQUENCE</scope>
    <source>
        <strain evidence="2">N12</strain>
    </source>
</reference>
<keyword evidence="1" id="KW-0812">Transmembrane</keyword>
<keyword evidence="3" id="KW-1185">Reference proteome</keyword>
<keyword evidence="1" id="KW-0472">Membrane</keyword>
<sequence>MRNKIWIMISALLLTKITKIVILLLVPFLFTSCTKTESNPYETIWLAITDTDSGYVVYNYPNFQDENMIAPEYVAIRNDSLIYATWHDYPEKFSLKYAKIENGNNEQYSFVTEYYFSFTWVDKEKHIARWTISDIQKKKIISNYLYVDSRYNTFPLINYQWEEKQPIDGENE</sequence>
<dbReference type="PROSITE" id="PS51257">
    <property type="entry name" value="PROKAR_LIPOPROTEIN"/>
    <property type="match status" value="1"/>
</dbReference>
<name>A0A926F4D9_9BACT</name>
<evidence type="ECO:0008006" key="4">
    <source>
        <dbReference type="Google" id="ProtNLM"/>
    </source>
</evidence>
<dbReference type="AlphaFoldDB" id="A0A926F4D9"/>
<comment type="caution">
    <text evidence="2">The sequence shown here is derived from an EMBL/GenBank/DDBJ whole genome shotgun (WGS) entry which is preliminary data.</text>
</comment>
<evidence type="ECO:0000256" key="1">
    <source>
        <dbReference type="SAM" id="Phobius"/>
    </source>
</evidence>